<dbReference type="GO" id="GO:0005737">
    <property type="term" value="C:cytoplasm"/>
    <property type="evidence" value="ECO:0007669"/>
    <property type="project" value="UniProtKB-SubCell"/>
</dbReference>
<feature type="domain" description="SCP2" evidence="3">
    <location>
        <begin position="22"/>
        <end position="119"/>
    </location>
</feature>
<gene>
    <name evidence="1" type="primary">ubiJ</name>
    <name evidence="4" type="ORF">V3330_06390</name>
</gene>
<sequence>MAAPYRTPLPGLLAGLLETAVNRLLATDEDSGMRLRRLAGRLVKLELDGLGIELWFSFTEYRVAVSLDADGEPDTVISGSPPALFAMALPDDDGGWGRPGARVSIAGDATLARDLERLFSRLDPDWDGQIAAVFGDVAGHQLASGARGALRQLRQTAATLEEWTGDYLRQSEGPLAQPPEIREFSAAVDTLRDATDRLEARLRILREQRDGETEDEA</sequence>
<accession>A0AAW9R7U3</accession>
<keyword evidence="2" id="KW-0175">Coiled coil</keyword>
<dbReference type="InterPro" id="IPR003033">
    <property type="entry name" value="SCP2_sterol-bd_dom"/>
</dbReference>
<comment type="pathway">
    <text evidence="1">Cofactor biosynthesis; ubiquinone biosynthesis.</text>
</comment>
<feature type="coiled-coil region" evidence="2">
    <location>
        <begin position="181"/>
        <end position="215"/>
    </location>
</feature>
<comment type="caution">
    <text evidence="4">The sequence shown here is derived from an EMBL/GenBank/DDBJ whole genome shotgun (WGS) entry which is preliminary data.</text>
</comment>
<dbReference type="Proteomes" id="UP001359886">
    <property type="component" value="Unassembled WGS sequence"/>
</dbReference>
<keyword evidence="1" id="KW-0963">Cytoplasm</keyword>
<proteinExistence type="inferred from homology"/>
<comment type="subcellular location">
    <subcellularLocation>
        <location evidence="1">Cytoplasm</location>
    </subcellularLocation>
</comment>
<dbReference type="RefSeq" id="WP_354694563.1">
    <property type="nucleotide sequence ID" value="NZ_JAZHOG010000003.1"/>
</dbReference>
<keyword evidence="5" id="KW-1185">Reference proteome</keyword>
<dbReference type="EMBL" id="JAZHOG010000003">
    <property type="protein sequence ID" value="MEJ8567250.1"/>
    <property type="molecule type" value="Genomic_DNA"/>
</dbReference>
<dbReference type="Pfam" id="PF02036">
    <property type="entry name" value="SCP2"/>
    <property type="match status" value="1"/>
</dbReference>
<evidence type="ECO:0000313" key="4">
    <source>
        <dbReference type="EMBL" id="MEJ8567250.1"/>
    </source>
</evidence>
<dbReference type="PANTHER" id="PTHR38693">
    <property type="entry name" value="UBIQUINONE BIOSYNTHESIS PROTEIN UBIJ"/>
    <property type="match status" value="1"/>
</dbReference>
<evidence type="ECO:0000256" key="1">
    <source>
        <dbReference type="HAMAP-Rule" id="MF_02215"/>
    </source>
</evidence>
<dbReference type="PANTHER" id="PTHR38693:SF1">
    <property type="entry name" value="UBIQUINONE BIOSYNTHESIS ACCESSORY FACTOR UBIJ"/>
    <property type="match status" value="1"/>
</dbReference>
<name>A0AAW9R7U3_9GAMM</name>
<organism evidence="4 5">
    <name type="scientific">Elongatibacter sediminis</name>
    <dbReference type="NCBI Taxonomy" id="3119006"/>
    <lineage>
        <taxon>Bacteria</taxon>
        <taxon>Pseudomonadati</taxon>
        <taxon>Pseudomonadota</taxon>
        <taxon>Gammaproteobacteria</taxon>
        <taxon>Chromatiales</taxon>
        <taxon>Wenzhouxiangellaceae</taxon>
        <taxon>Elongatibacter</taxon>
    </lineage>
</organism>
<dbReference type="GO" id="GO:0006744">
    <property type="term" value="P:ubiquinone biosynthetic process"/>
    <property type="evidence" value="ECO:0007669"/>
    <property type="project" value="UniProtKB-UniRule"/>
</dbReference>
<dbReference type="HAMAP" id="MF_02215">
    <property type="entry name" value="UbiJ"/>
    <property type="match status" value="1"/>
</dbReference>
<evidence type="ECO:0000256" key="2">
    <source>
        <dbReference type="SAM" id="Coils"/>
    </source>
</evidence>
<comment type="similarity">
    <text evidence="1">Belongs to the UbiJ family.</text>
</comment>
<evidence type="ECO:0000313" key="5">
    <source>
        <dbReference type="Proteomes" id="UP001359886"/>
    </source>
</evidence>
<dbReference type="AlphaFoldDB" id="A0AAW9R7U3"/>
<keyword evidence="1" id="KW-0831">Ubiquinone biosynthesis</keyword>
<dbReference type="InterPro" id="IPR038989">
    <property type="entry name" value="UbiJ"/>
</dbReference>
<protein>
    <recommendedName>
        <fullName evidence="1">Ubiquinone biosynthesis accessory factor UbiJ</fullName>
    </recommendedName>
</protein>
<comment type="function">
    <text evidence="1">Required for ubiquinone (coenzyme Q) biosynthesis. Binds hydrophobic ubiquinone biosynthetic intermediates via its SCP2 domain and is essential for the stability of the Ubi complex. May constitute a docking platform where Ubi enzymes assemble and access their SCP2-bound polyprenyl substrates.</text>
</comment>
<reference evidence="4 5" key="1">
    <citation type="submission" date="2024-02" db="EMBL/GenBank/DDBJ databases">
        <title>A novel Wenzhouxiangellaceae bacterium, isolated from coastal sediments.</title>
        <authorList>
            <person name="Du Z.-J."/>
            <person name="Ye Y.-Q."/>
            <person name="Zhang X.-Y."/>
        </authorList>
    </citation>
    <scope>NUCLEOTIDE SEQUENCE [LARGE SCALE GENOMIC DNA]</scope>
    <source>
        <strain evidence="4 5">CH-27</strain>
    </source>
</reference>
<evidence type="ECO:0000259" key="3">
    <source>
        <dbReference type="Pfam" id="PF02036"/>
    </source>
</evidence>